<comment type="similarity">
    <text evidence="3 7">Belongs to the IspD/TarI cytidylyltransferase family. IspD subfamily.</text>
</comment>
<dbReference type="HAMAP" id="MF_00108">
    <property type="entry name" value="IspD"/>
    <property type="match status" value="1"/>
</dbReference>
<feature type="site" description="Positions MEP for the nucleophilic attack" evidence="7">
    <location>
        <position position="153"/>
    </location>
</feature>
<feature type="site" description="Positions MEP for the nucleophilic attack" evidence="7">
    <location>
        <position position="209"/>
    </location>
</feature>
<protein>
    <recommendedName>
        <fullName evidence="7">2-C-methyl-D-erythritol 4-phosphate cytidylyltransferase</fullName>
        <ecNumber evidence="7">2.7.7.60</ecNumber>
    </recommendedName>
    <alternativeName>
        <fullName evidence="7">4-diphosphocytidyl-2C-methyl-D-erythritol synthase</fullName>
    </alternativeName>
    <alternativeName>
        <fullName evidence="7">MEP cytidylyltransferase</fullName>
        <shortName evidence="7">MCT</shortName>
    </alternativeName>
</protein>
<feature type="site" description="Transition state stabilizer" evidence="7">
    <location>
        <position position="16"/>
    </location>
</feature>
<dbReference type="PROSITE" id="PS01295">
    <property type="entry name" value="ISPD"/>
    <property type="match status" value="1"/>
</dbReference>
<keyword evidence="5 7" id="KW-0548">Nucleotidyltransferase</keyword>
<dbReference type="Gene3D" id="3.90.550.10">
    <property type="entry name" value="Spore Coat Polysaccharide Biosynthesis Protein SpsA, Chain A"/>
    <property type="match status" value="1"/>
</dbReference>
<dbReference type="NCBIfam" id="TIGR00453">
    <property type="entry name" value="ispD"/>
    <property type="match status" value="1"/>
</dbReference>
<reference evidence="8" key="1">
    <citation type="journal article" date="2014" name="Int. J. Syst. Evol. Microbiol.">
        <title>Complete genome sequence of Corynebacterium casei LMG S-19264T (=DSM 44701T), isolated from a smear-ripened cheese.</title>
        <authorList>
            <consortium name="US DOE Joint Genome Institute (JGI-PGF)"/>
            <person name="Walter F."/>
            <person name="Albersmeier A."/>
            <person name="Kalinowski J."/>
            <person name="Ruckert C."/>
        </authorList>
    </citation>
    <scope>NUCLEOTIDE SEQUENCE</scope>
    <source>
        <strain evidence="8">CGMCC 1.15371</strain>
    </source>
</reference>
<keyword evidence="9" id="KW-1185">Reference proteome</keyword>
<reference evidence="8" key="2">
    <citation type="submission" date="2020-09" db="EMBL/GenBank/DDBJ databases">
        <authorList>
            <person name="Sun Q."/>
            <person name="Zhou Y."/>
        </authorList>
    </citation>
    <scope>NUCLEOTIDE SEQUENCE</scope>
    <source>
        <strain evidence="8">CGMCC 1.15371</strain>
    </source>
</reference>
<dbReference type="InterPro" id="IPR050088">
    <property type="entry name" value="IspD/TarI_cytidylyltransf_bact"/>
</dbReference>
<dbReference type="Proteomes" id="UP000628775">
    <property type="component" value="Unassembled WGS sequence"/>
</dbReference>
<proteinExistence type="inferred from homology"/>
<dbReference type="FunFam" id="3.90.550.10:FF:000003">
    <property type="entry name" value="2-C-methyl-D-erythritol 4-phosphate cytidylyltransferase"/>
    <property type="match status" value="1"/>
</dbReference>
<comment type="caution">
    <text evidence="8">The sequence shown here is derived from an EMBL/GenBank/DDBJ whole genome shotgun (WGS) entry which is preliminary data.</text>
</comment>
<evidence type="ECO:0000256" key="1">
    <source>
        <dbReference type="ARBA" id="ARBA00001282"/>
    </source>
</evidence>
<dbReference type="InterPro" id="IPR018294">
    <property type="entry name" value="ISPD_synthase_CS"/>
</dbReference>
<dbReference type="GO" id="GO:0050518">
    <property type="term" value="F:2-C-methyl-D-erythritol 4-phosphate cytidylyltransferase activity"/>
    <property type="evidence" value="ECO:0007669"/>
    <property type="project" value="UniProtKB-UniRule"/>
</dbReference>
<evidence type="ECO:0000256" key="3">
    <source>
        <dbReference type="ARBA" id="ARBA00009789"/>
    </source>
</evidence>
<dbReference type="InterPro" id="IPR029044">
    <property type="entry name" value="Nucleotide-diphossugar_trans"/>
</dbReference>
<dbReference type="GO" id="GO:0019288">
    <property type="term" value="P:isopentenyl diphosphate biosynthetic process, methylerythritol 4-phosphate pathway"/>
    <property type="evidence" value="ECO:0007669"/>
    <property type="project" value="UniProtKB-UniRule"/>
</dbReference>
<evidence type="ECO:0000256" key="7">
    <source>
        <dbReference type="HAMAP-Rule" id="MF_00108"/>
    </source>
</evidence>
<dbReference type="InterPro" id="IPR001228">
    <property type="entry name" value="IspD"/>
</dbReference>
<comment type="pathway">
    <text evidence="2 7">Isoprenoid biosynthesis; isopentenyl diphosphate biosynthesis via DXP pathway; isopentenyl diphosphate from 1-deoxy-D-xylulose 5-phosphate: step 2/6.</text>
</comment>
<evidence type="ECO:0000256" key="2">
    <source>
        <dbReference type="ARBA" id="ARBA00004787"/>
    </source>
</evidence>
<comment type="function">
    <text evidence="7">Catalyzes the formation of 4-diphosphocytidyl-2-C-methyl-D-erythritol from CTP and 2-C-methyl-D-erythritol 4-phosphate (MEP).</text>
</comment>
<dbReference type="AlphaFoldDB" id="A0A8J3E018"/>
<dbReference type="EMBL" id="BMIR01000038">
    <property type="protein sequence ID" value="GGE56787.1"/>
    <property type="molecule type" value="Genomic_DNA"/>
</dbReference>
<dbReference type="Pfam" id="PF01128">
    <property type="entry name" value="IspD"/>
    <property type="match status" value="1"/>
</dbReference>
<keyword evidence="4 7" id="KW-0808">Transferase</keyword>
<sequence>MAEYSVVIPAAGSGTRMGAEGNKLFLQLNGEPLITHTLKLFQEDPWCSSVVLAAKPEEFEQFYTIIEEKKLNKVQTLIAGGADRQESVHNGLKVIKEETVILIHDGARPLVTEALIHHVVEQAEQAGAALLAVPLKDTIKRAYNNKVVETVDREQLWAAQTPQGFRLSLIREAHDKADRLNYKATDDASLVEWLGQPVRIVKSDYRNIKVTTPEDLIIAEHFMIGRES</sequence>
<evidence type="ECO:0000313" key="9">
    <source>
        <dbReference type="Proteomes" id="UP000628775"/>
    </source>
</evidence>
<accession>A0A8J3E018</accession>
<dbReference type="CDD" id="cd02516">
    <property type="entry name" value="CDP-ME_synthetase"/>
    <property type="match status" value="1"/>
</dbReference>
<evidence type="ECO:0000313" key="8">
    <source>
        <dbReference type="EMBL" id="GGE56787.1"/>
    </source>
</evidence>
<comment type="catalytic activity">
    <reaction evidence="1 7">
        <text>2-C-methyl-D-erythritol 4-phosphate + CTP + H(+) = 4-CDP-2-C-methyl-D-erythritol + diphosphate</text>
        <dbReference type="Rhea" id="RHEA:13429"/>
        <dbReference type="ChEBI" id="CHEBI:15378"/>
        <dbReference type="ChEBI" id="CHEBI:33019"/>
        <dbReference type="ChEBI" id="CHEBI:37563"/>
        <dbReference type="ChEBI" id="CHEBI:57823"/>
        <dbReference type="ChEBI" id="CHEBI:58262"/>
        <dbReference type="EC" id="2.7.7.60"/>
    </reaction>
</comment>
<name>A0A8J3E018_9BACL</name>
<keyword evidence="6 7" id="KW-0414">Isoprene biosynthesis</keyword>
<evidence type="ECO:0000256" key="4">
    <source>
        <dbReference type="ARBA" id="ARBA00022679"/>
    </source>
</evidence>
<dbReference type="PANTHER" id="PTHR32125:SF4">
    <property type="entry name" value="2-C-METHYL-D-ERYTHRITOL 4-PHOSPHATE CYTIDYLYLTRANSFERASE, CHLOROPLASTIC"/>
    <property type="match status" value="1"/>
</dbReference>
<dbReference type="RefSeq" id="WP_188699011.1">
    <property type="nucleotide sequence ID" value="NZ_BMIR01000038.1"/>
</dbReference>
<dbReference type="SUPFAM" id="SSF53448">
    <property type="entry name" value="Nucleotide-diphospho-sugar transferases"/>
    <property type="match status" value="1"/>
</dbReference>
<dbReference type="EC" id="2.7.7.60" evidence="7"/>
<dbReference type="PANTHER" id="PTHR32125">
    <property type="entry name" value="2-C-METHYL-D-ERYTHRITOL 4-PHOSPHATE CYTIDYLYLTRANSFERASE, CHLOROPLASTIC"/>
    <property type="match status" value="1"/>
</dbReference>
<evidence type="ECO:0000256" key="5">
    <source>
        <dbReference type="ARBA" id="ARBA00022695"/>
    </source>
</evidence>
<dbReference type="UniPathway" id="UPA00056">
    <property type="reaction ID" value="UER00093"/>
</dbReference>
<feature type="site" description="Transition state stabilizer" evidence="7">
    <location>
        <position position="23"/>
    </location>
</feature>
<gene>
    <name evidence="7 8" type="primary">ispD</name>
    <name evidence="8" type="ORF">GCM10011391_39620</name>
</gene>
<organism evidence="8 9">
    <name type="scientific">Pullulanibacillus camelliae</name>
    <dbReference type="NCBI Taxonomy" id="1707096"/>
    <lineage>
        <taxon>Bacteria</taxon>
        <taxon>Bacillati</taxon>
        <taxon>Bacillota</taxon>
        <taxon>Bacilli</taxon>
        <taxon>Bacillales</taxon>
        <taxon>Sporolactobacillaceae</taxon>
        <taxon>Pullulanibacillus</taxon>
    </lineage>
</organism>
<evidence type="ECO:0000256" key="6">
    <source>
        <dbReference type="ARBA" id="ARBA00023229"/>
    </source>
</evidence>
<dbReference type="InterPro" id="IPR034683">
    <property type="entry name" value="IspD/TarI"/>
</dbReference>